<dbReference type="EMBL" id="AP021857">
    <property type="protein sequence ID" value="BBO21857.1"/>
    <property type="molecule type" value="Genomic_DNA"/>
</dbReference>
<proteinExistence type="predicted"/>
<accession>A0A809RZY4</accession>
<dbReference type="InterPro" id="IPR038309">
    <property type="entry name" value="Rsd/AlgQ_sf"/>
</dbReference>
<dbReference type="Proteomes" id="UP000662914">
    <property type="component" value="Chromosome"/>
</dbReference>
<dbReference type="InterPro" id="IPR012312">
    <property type="entry name" value="Hemerythrin-like"/>
</dbReference>
<evidence type="ECO:0000313" key="3">
    <source>
        <dbReference type="Proteomes" id="UP000662914"/>
    </source>
</evidence>
<organism evidence="2 3">
    <name type="scientific">Candidatus Desulfobacillus denitrificans</name>
    <dbReference type="NCBI Taxonomy" id="2608985"/>
    <lineage>
        <taxon>Bacteria</taxon>
        <taxon>Pseudomonadati</taxon>
        <taxon>Pseudomonadota</taxon>
        <taxon>Betaproteobacteria</taxon>
        <taxon>Candidatus Desulfobacillus</taxon>
    </lineage>
</organism>
<dbReference type="AlphaFoldDB" id="A0A809RZY4"/>
<dbReference type="Pfam" id="PF01814">
    <property type="entry name" value="Hemerythrin"/>
    <property type="match status" value="1"/>
</dbReference>
<evidence type="ECO:0000259" key="1">
    <source>
        <dbReference type="Pfam" id="PF01814"/>
    </source>
</evidence>
<dbReference type="Gene3D" id="1.20.120.1370">
    <property type="entry name" value="Regulator of RNA polymerase sigma(70) subunit, domain 4"/>
    <property type="match status" value="1"/>
</dbReference>
<evidence type="ECO:0000313" key="2">
    <source>
        <dbReference type="EMBL" id="BBO21857.1"/>
    </source>
</evidence>
<dbReference type="KEGG" id="ddz:DSYM_25560"/>
<gene>
    <name evidence="2" type="ORF">DSYM_25560</name>
</gene>
<name>A0A809RZY4_9PROT</name>
<reference evidence="2" key="1">
    <citation type="journal article" name="DNA Res.">
        <title>The physiological potential of anammox bacteria as revealed by their core genome structure.</title>
        <authorList>
            <person name="Okubo T."/>
            <person name="Toyoda A."/>
            <person name="Fukuhara K."/>
            <person name="Uchiyama I."/>
            <person name="Harigaya Y."/>
            <person name="Kuroiwa M."/>
            <person name="Suzuki T."/>
            <person name="Murakami Y."/>
            <person name="Suwa Y."/>
            <person name="Takami H."/>
        </authorList>
    </citation>
    <scope>NUCLEOTIDE SEQUENCE</scope>
    <source>
        <strain evidence="2">317325-3</strain>
    </source>
</reference>
<sequence length="136" mass="15875">MIKELVGDHHRLLQLHGGIKEYFARRDLATVSGQMKEFGVLLRNHLLTENMRLYIYLQQRMAGDEINTTLVRSFRKEMDGIAKTALDFLDKYNEIEKKSEAELASFVPEFDRIGSVVNARMRREEETLYPLYAASY</sequence>
<protein>
    <recommendedName>
        <fullName evidence="1">Hemerythrin-like domain-containing protein</fullName>
    </recommendedName>
</protein>
<feature type="domain" description="Hemerythrin-like" evidence="1">
    <location>
        <begin position="2"/>
        <end position="131"/>
    </location>
</feature>